<comment type="caution">
    <text evidence="1">The sequence shown here is derived from an EMBL/GenBank/DDBJ whole genome shotgun (WGS) entry which is preliminary data.</text>
</comment>
<sequence length="222" mass="23958">MASDPRVRDGTKLDVEDEEERQHRIGNLLERLNVSTTLNPQLPTPGPISFSQRETYPVGPPTELLARVQDFLPRFKADNEALAQRARANPRSVDIENVEDPEHYISMNLGLGVFETRRTKSGGEESDGSSGDGSGEGSSSSTEDSSGNDSSDSGDESSGPEDDASDSDASSSELSSSDSDSDSYTSSGNRRLPITSRPIKPLPRRFGQKPKIEVLSDKSPVE</sequence>
<organism evidence="1 2">
    <name type="scientific">Leucogyrophana mollusca</name>
    <dbReference type="NCBI Taxonomy" id="85980"/>
    <lineage>
        <taxon>Eukaryota</taxon>
        <taxon>Fungi</taxon>
        <taxon>Dikarya</taxon>
        <taxon>Basidiomycota</taxon>
        <taxon>Agaricomycotina</taxon>
        <taxon>Agaricomycetes</taxon>
        <taxon>Agaricomycetidae</taxon>
        <taxon>Boletales</taxon>
        <taxon>Boletales incertae sedis</taxon>
        <taxon>Leucogyrophana</taxon>
    </lineage>
</organism>
<gene>
    <name evidence="1" type="ORF">BV22DRAFT_1076932</name>
</gene>
<dbReference type="EMBL" id="MU266327">
    <property type="protein sequence ID" value="KAH7931165.1"/>
    <property type="molecule type" value="Genomic_DNA"/>
</dbReference>
<proteinExistence type="predicted"/>
<evidence type="ECO:0000313" key="1">
    <source>
        <dbReference type="EMBL" id="KAH7931165.1"/>
    </source>
</evidence>
<keyword evidence="2" id="KW-1185">Reference proteome</keyword>
<protein>
    <submittedName>
        <fullName evidence="1">Uncharacterized protein</fullName>
    </submittedName>
</protein>
<name>A0ACB8BYX0_9AGAM</name>
<dbReference type="Proteomes" id="UP000790709">
    <property type="component" value="Unassembled WGS sequence"/>
</dbReference>
<reference evidence="1" key="1">
    <citation type="journal article" date="2021" name="New Phytol.">
        <title>Evolutionary innovations through gain and loss of genes in the ectomycorrhizal Boletales.</title>
        <authorList>
            <person name="Wu G."/>
            <person name="Miyauchi S."/>
            <person name="Morin E."/>
            <person name="Kuo A."/>
            <person name="Drula E."/>
            <person name="Varga T."/>
            <person name="Kohler A."/>
            <person name="Feng B."/>
            <person name="Cao Y."/>
            <person name="Lipzen A."/>
            <person name="Daum C."/>
            <person name="Hundley H."/>
            <person name="Pangilinan J."/>
            <person name="Johnson J."/>
            <person name="Barry K."/>
            <person name="LaButti K."/>
            <person name="Ng V."/>
            <person name="Ahrendt S."/>
            <person name="Min B."/>
            <person name="Choi I.G."/>
            <person name="Park H."/>
            <person name="Plett J.M."/>
            <person name="Magnuson J."/>
            <person name="Spatafora J.W."/>
            <person name="Nagy L.G."/>
            <person name="Henrissat B."/>
            <person name="Grigoriev I.V."/>
            <person name="Yang Z.L."/>
            <person name="Xu J."/>
            <person name="Martin F.M."/>
        </authorList>
    </citation>
    <scope>NUCLEOTIDE SEQUENCE</scope>
    <source>
        <strain evidence="1">KUC20120723A-06</strain>
    </source>
</reference>
<accession>A0ACB8BYX0</accession>
<evidence type="ECO:0000313" key="2">
    <source>
        <dbReference type="Proteomes" id="UP000790709"/>
    </source>
</evidence>